<gene>
    <name evidence="1" type="primary">z532R</name>
    <name evidence="1" type="ORF">ATCV1_z532R</name>
</gene>
<dbReference type="Proteomes" id="UP000202420">
    <property type="component" value="Segment"/>
</dbReference>
<sequence>MPSVHRHDLHPLLRERNIHVVGQFAQERQRLPHDIHILDSNLHATNRELLKLSDELVHFYTGVYTCLWYIYVRCVDMLTCPCEVTHQAP</sequence>
<dbReference type="KEGG" id="vg:5470224"/>
<dbReference type="EMBL" id="EF101928">
    <property type="protein sequence ID" value="ABT16666.1"/>
    <property type="molecule type" value="Genomic_DNA"/>
</dbReference>
<protein>
    <submittedName>
        <fullName evidence="1">Uncharacterized protein z532R</fullName>
    </submittedName>
</protein>
<evidence type="ECO:0000313" key="1">
    <source>
        <dbReference type="EMBL" id="ABT16666.1"/>
    </source>
</evidence>
<keyword evidence="2" id="KW-1185">Reference proteome</keyword>
<organism evidence="1 2">
    <name type="scientific">Chlorovirus heliozoae</name>
    <dbReference type="NCBI Taxonomy" id="322019"/>
    <lineage>
        <taxon>Viruses</taxon>
        <taxon>Varidnaviria</taxon>
        <taxon>Bamfordvirae</taxon>
        <taxon>Nucleocytoviricota</taxon>
        <taxon>Megaviricetes</taxon>
        <taxon>Algavirales</taxon>
        <taxon>Phycodnaviridae</taxon>
        <taxon>Chlorovirus</taxon>
    </lineage>
</organism>
<dbReference type="GeneID" id="5470224"/>
<dbReference type="RefSeq" id="YP_001427013.1">
    <property type="nucleotide sequence ID" value="NC_008724.1"/>
</dbReference>
<name>A7K9E2_9PHYC</name>
<reference evidence="1 2" key="1">
    <citation type="submission" date="2006-09" db="EMBL/GenBank/DDBJ databases">
        <title>Sequence and annotation of the 288-kb ATCV-1 virus that infects an endosymbiotic Chlorella strain of the heliozoon Acanthocystis turfacea.</title>
        <authorList>
            <person name="Fitzgerald L.A."/>
            <person name="Graves M.V."/>
            <person name="Li X."/>
            <person name="Pfitzner A.J.P."/>
            <person name="Hartigan J."/>
            <person name="Van Etten J.L."/>
        </authorList>
    </citation>
    <scope>NUCLEOTIDE SEQUENCE [LARGE SCALE GENOMIC DNA]</scope>
    <source>
        <strain evidence="1 2">ATCV-1</strain>
    </source>
</reference>
<proteinExistence type="predicted"/>
<accession>A7K9E2</accession>
<evidence type="ECO:0000313" key="2">
    <source>
        <dbReference type="Proteomes" id="UP000202420"/>
    </source>
</evidence>